<dbReference type="AlphaFoldDB" id="A0A1Z5J6G3"/>
<keyword evidence="2" id="KW-0732">Signal</keyword>
<dbReference type="InParanoid" id="A0A1Z5J6G3"/>
<evidence type="ECO:0008006" key="5">
    <source>
        <dbReference type="Google" id="ProtNLM"/>
    </source>
</evidence>
<dbReference type="SUPFAM" id="SSF53807">
    <property type="entry name" value="Helical backbone' metal receptor"/>
    <property type="match status" value="1"/>
</dbReference>
<dbReference type="PANTHER" id="PTHR38360:SF1">
    <property type="entry name" value="F12P19.7"/>
    <property type="match status" value="1"/>
</dbReference>
<keyword evidence="4" id="KW-1185">Reference proteome</keyword>
<name>A0A1Z5J6G3_FISSO</name>
<dbReference type="Proteomes" id="UP000198406">
    <property type="component" value="Unassembled WGS sequence"/>
</dbReference>
<feature type="chain" id="PRO_5012938766" description="Spondin domain-containing protein" evidence="2">
    <location>
        <begin position="17"/>
        <end position="484"/>
    </location>
</feature>
<evidence type="ECO:0000256" key="2">
    <source>
        <dbReference type="SAM" id="SignalP"/>
    </source>
</evidence>
<proteinExistence type="predicted"/>
<evidence type="ECO:0000256" key="1">
    <source>
        <dbReference type="SAM" id="MobiDB-lite"/>
    </source>
</evidence>
<evidence type="ECO:0000313" key="4">
    <source>
        <dbReference type="Proteomes" id="UP000198406"/>
    </source>
</evidence>
<comment type="caution">
    <text evidence="3">The sequence shown here is derived from an EMBL/GenBank/DDBJ whole genome shotgun (WGS) entry which is preliminary data.</text>
</comment>
<gene>
    <name evidence="3" type="ORF">FisN_16Lh209</name>
</gene>
<dbReference type="OrthoDB" id="409848at2759"/>
<feature type="signal peptide" evidence="2">
    <location>
        <begin position="1"/>
        <end position="16"/>
    </location>
</feature>
<feature type="region of interest" description="Disordered" evidence="1">
    <location>
        <begin position="434"/>
        <end position="463"/>
    </location>
</feature>
<feature type="compositionally biased region" description="Polar residues" evidence="1">
    <location>
        <begin position="452"/>
        <end position="463"/>
    </location>
</feature>
<protein>
    <recommendedName>
        <fullName evidence="5">Spondin domain-containing protein</fullName>
    </recommendedName>
</protein>
<dbReference type="PANTHER" id="PTHR38360">
    <property type="entry name" value="OS03G0120000 PROTEIN"/>
    <property type="match status" value="1"/>
</dbReference>
<sequence>MKFLAVCFSVFVTAQAVNPTECLSSVDPDFDYFPDKVSAVDSKLWTVSYHNSYKILRNIDSNSSYLLYQCGTTPPADSNLYDEVIPIPIAPNVAIDEVVHIPMLEQLGQVQSIDVFLTDPQYISSPCFRDKVTAGEVLLVDRTEEDTSPDLLLNQPSSPERVMEVLQNVSVAFVSPFHSDIPGVDTYVKVSFYAELTNAAIFEWLKFYSTFFNLEAVANEAVEAAADRYECVTENAGRIQADFPQQPTVLWAYYSDYCLGWSVAKCPNYYCEFASACSAQLLSDDDESQSYSVDACGTKFMNVTELVAFGKDADHWIFPAPNWDETNVEFEKELSVMKSVQNKQVFDYLGAGPNAWYEERYSSYYDVVQDFCSVVGTTSPLPGGRWFRNVFQHKEGQAGECTREGEHSILPYNFECVPAVFDLPIASPVATAPAGKPVAESPMGQPVAEPSTGGSVAETPSSSSSFELNYACLALMSIGALMLQ</sequence>
<dbReference type="EMBL" id="BDSP01000008">
    <property type="protein sequence ID" value="GAX09516.1"/>
    <property type="molecule type" value="Genomic_DNA"/>
</dbReference>
<reference evidence="3 4" key="1">
    <citation type="journal article" date="2015" name="Plant Cell">
        <title>Oil accumulation by the oleaginous diatom Fistulifera solaris as revealed by the genome and transcriptome.</title>
        <authorList>
            <person name="Tanaka T."/>
            <person name="Maeda Y."/>
            <person name="Veluchamy A."/>
            <person name="Tanaka M."/>
            <person name="Abida H."/>
            <person name="Marechal E."/>
            <person name="Bowler C."/>
            <person name="Muto M."/>
            <person name="Sunaga Y."/>
            <person name="Tanaka M."/>
            <person name="Yoshino T."/>
            <person name="Taniguchi T."/>
            <person name="Fukuda Y."/>
            <person name="Nemoto M."/>
            <person name="Matsumoto M."/>
            <person name="Wong P.S."/>
            <person name="Aburatani S."/>
            <person name="Fujibuchi W."/>
        </authorList>
    </citation>
    <scope>NUCLEOTIDE SEQUENCE [LARGE SCALE GENOMIC DNA]</scope>
    <source>
        <strain evidence="3 4">JPCC DA0580</strain>
    </source>
</reference>
<evidence type="ECO:0000313" key="3">
    <source>
        <dbReference type="EMBL" id="GAX09516.1"/>
    </source>
</evidence>
<accession>A0A1Z5J6G3</accession>
<organism evidence="3 4">
    <name type="scientific">Fistulifera solaris</name>
    <name type="common">Oleaginous diatom</name>
    <dbReference type="NCBI Taxonomy" id="1519565"/>
    <lineage>
        <taxon>Eukaryota</taxon>
        <taxon>Sar</taxon>
        <taxon>Stramenopiles</taxon>
        <taxon>Ochrophyta</taxon>
        <taxon>Bacillariophyta</taxon>
        <taxon>Bacillariophyceae</taxon>
        <taxon>Bacillariophycidae</taxon>
        <taxon>Naviculales</taxon>
        <taxon>Naviculaceae</taxon>
        <taxon>Fistulifera</taxon>
    </lineage>
</organism>